<keyword evidence="2" id="KW-0597">Phosphoprotein</keyword>
<dbReference type="Gene3D" id="3.40.366.10">
    <property type="entry name" value="Malonyl-Coenzyme A Acyl Carrier Protein, domain 2"/>
    <property type="match status" value="1"/>
</dbReference>
<feature type="domain" description="Malonyl-CoA:ACP transacylase (MAT)" evidence="3">
    <location>
        <begin position="9"/>
        <end position="93"/>
    </location>
</feature>
<protein>
    <recommendedName>
        <fullName evidence="3">Malonyl-CoA:ACP transacylase (MAT) domain-containing protein</fullName>
    </recommendedName>
</protein>
<proteinExistence type="predicted"/>
<evidence type="ECO:0000313" key="4">
    <source>
        <dbReference type="EMBL" id="AYM54315.1"/>
    </source>
</evidence>
<reference evidence="4" key="1">
    <citation type="journal article" date="2018" name="J. Ind. Microbiol. Biotechnol.">
        <title>Genome mining reveals uncommon alkylpyrones as type III PKS products from myxobacteria.</title>
        <authorList>
            <person name="Hug J.J."/>
            <person name="Panter F."/>
            <person name="Krug D."/>
            <person name="Muller R."/>
        </authorList>
    </citation>
    <scope>NUCLEOTIDE SEQUENCE</scope>
    <source>
        <strain evidence="4">So ce1128</strain>
    </source>
</reference>
<dbReference type="GO" id="GO:0004312">
    <property type="term" value="F:fatty acid synthase activity"/>
    <property type="evidence" value="ECO:0007669"/>
    <property type="project" value="TreeGrafter"/>
</dbReference>
<keyword evidence="1" id="KW-0596">Phosphopantetheine</keyword>
<evidence type="ECO:0000256" key="2">
    <source>
        <dbReference type="ARBA" id="ARBA00022553"/>
    </source>
</evidence>
<dbReference type="AlphaFoldDB" id="A0A3S5GYB8"/>
<organism evidence="4">
    <name type="scientific">Sorangium cellulosum</name>
    <name type="common">Polyangium cellulosum</name>
    <dbReference type="NCBI Taxonomy" id="56"/>
    <lineage>
        <taxon>Bacteria</taxon>
        <taxon>Pseudomonadati</taxon>
        <taxon>Myxococcota</taxon>
        <taxon>Polyangia</taxon>
        <taxon>Polyangiales</taxon>
        <taxon>Polyangiaceae</taxon>
        <taxon>Sorangium</taxon>
    </lineage>
</organism>
<dbReference type="InterPro" id="IPR016035">
    <property type="entry name" value="Acyl_Trfase/lysoPLipase"/>
</dbReference>
<dbReference type="GO" id="GO:0071770">
    <property type="term" value="P:DIM/DIP cell wall layer assembly"/>
    <property type="evidence" value="ECO:0007669"/>
    <property type="project" value="TreeGrafter"/>
</dbReference>
<sequence length="96" mass="9930">MLRGEGAAAELTEVDVIQPSVFAMQVGLSALWRSWGVEPSAVIGHSMGEAAAAYVSGALRLEEAARVVAVRSRLVKGQSGRGAMAVVELAPEEAVP</sequence>
<dbReference type="Pfam" id="PF00698">
    <property type="entry name" value="Acyl_transf_1"/>
    <property type="match status" value="1"/>
</dbReference>
<dbReference type="InterPro" id="IPR050091">
    <property type="entry name" value="PKS_NRPS_Biosynth_Enz"/>
</dbReference>
<evidence type="ECO:0000259" key="3">
    <source>
        <dbReference type="Pfam" id="PF00698"/>
    </source>
</evidence>
<dbReference type="GO" id="GO:0006633">
    <property type="term" value="P:fatty acid biosynthetic process"/>
    <property type="evidence" value="ECO:0007669"/>
    <property type="project" value="TreeGrafter"/>
</dbReference>
<dbReference type="GO" id="GO:0005886">
    <property type="term" value="C:plasma membrane"/>
    <property type="evidence" value="ECO:0007669"/>
    <property type="project" value="TreeGrafter"/>
</dbReference>
<evidence type="ECO:0000256" key="1">
    <source>
        <dbReference type="ARBA" id="ARBA00022450"/>
    </source>
</evidence>
<dbReference type="PANTHER" id="PTHR43775:SF37">
    <property type="entry name" value="SI:DKEY-61P9.11"/>
    <property type="match status" value="1"/>
</dbReference>
<name>A0A3S5GYB8_SORCE</name>
<dbReference type="PANTHER" id="PTHR43775">
    <property type="entry name" value="FATTY ACID SYNTHASE"/>
    <property type="match status" value="1"/>
</dbReference>
<dbReference type="InterPro" id="IPR014043">
    <property type="entry name" value="Acyl_transferase_dom"/>
</dbReference>
<accession>A0A3S5GYB8</accession>
<dbReference type="GO" id="GO:0005737">
    <property type="term" value="C:cytoplasm"/>
    <property type="evidence" value="ECO:0007669"/>
    <property type="project" value="TreeGrafter"/>
</dbReference>
<dbReference type="SUPFAM" id="SSF52151">
    <property type="entry name" value="FabD/lysophospholipase-like"/>
    <property type="match status" value="1"/>
</dbReference>
<dbReference type="EMBL" id="MH908921">
    <property type="protein sequence ID" value="AYM54315.1"/>
    <property type="molecule type" value="Genomic_DNA"/>
</dbReference>
<dbReference type="InterPro" id="IPR001227">
    <property type="entry name" value="Ac_transferase_dom_sf"/>
</dbReference>